<name>A0A3S4HSI7_CHRVL</name>
<gene>
    <name evidence="1" type="ORF">NCTC9695_04005</name>
</gene>
<sequence length="90" mass="10492">MGKITKAIQNPSLITKALKNRLNHFHKLYIEKDEFTIAVDQWFKDRGDESLRLDYPLSQNSVVFDLGGMLVILRVKFMRGMVVMSMFLSR</sequence>
<protein>
    <submittedName>
        <fullName evidence="1">Uncharacterized protein</fullName>
    </submittedName>
</protein>
<proteinExistence type="predicted"/>
<reference evidence="1 2" key="1">
    <citation type="submission" date="2018-12" db="EMBL/GenBank/DDBJ databases">
        <authorList>
            <consortium name="Pathogen Informatics"/>
        </authorList>
    </citation>
    <scope>NUCLEOTIDE SEQUENCE [LARGE SCALE GENOMIC DNA]</scope>
    <source>
        <strain evidence="1 2">NCTC9695</strain>
    </source>
</reference>
<accession>A0A3S4HSI7</accession>
<dbReference type="EMBL" id="LR134182">
    <property type="protein sequence ID" value="VEB43546.1"/>
    <property type="molecule type" value="Genomic_DNA"/>
</dbReference>
<evidence type="ECO:0000313" key="1">
    <source>
        <dbReference type="EMBL" id="VEB43546.1"/>
    </source>
</evidence>
<dbReference type="AlphaFoldDB" id="A0A3S4HSI7"/>
<evidence type="ECO:0000313" key="2">
    <source>
        <dbReference type="Proteomes" id="UP000275777"/>
    </source>
</evidence>
<organism evidence="1 2">
    <name type="scientific">Chromobacterium violaceum</name>
    <dbReference type="NCBI Taxonomy" id="536"/>
    <lineage>
        <taxon>Bacteria</taxon>
        <taxon>Pseudomonadati</taxon>
        <taxon>Pseudomonadota</taxon>
        <taxon>Betaproteobacteria</taxon>
        <taxon>Neisseriales</taxon>
        <taxon>Chromobacteriaceae</taxon>
        <taxon>Chromobacterium</taxon>
    </lineage>
</organism>
<dbReference type="Proteomes" id="UP000275777">
    <property type="component" value="Chromosome"/>
</dbReference>